<dbReference type="HOGENOM" id="CLU_006972_0_0_1"/>
<dbReference type="InterPro" id="IPR024662">
    <property type="entry name" value="Trs65"/>
</dbReference>
<reference evidence="3 4" key="1">
    <citation type="submission" date="2014-04" db="EMBL/GenBank/DDBJ databases">
        <authorList>
            <consortium name="DOE Joint Genome Institute"/>
            <person name="Kuo A."/>
            <person name="Kohler A."/>
            <person name="Costa M.D."/>
            <person name="Nagy L.G."/>
            <person name="Floudas D."/>
            <person name="Copeland A."/>
            <person name="Barry K.W."/>
            <person name="Cichocki N."/>
            <person name="Veneault-Fourrey C."/>
            <person name="LaButti K."/>
            <person name="Lindquist E.A."/>
            <person name="Lipzen A."/>
            <person name="Lundell T."/>
            <person name="Morin E."/>
            <person name="Murat C."/>
            <person name="Sun H."/>
            <person name="Tunlid A."/>
            <person name="Henrissat B."/>
            <person name="Grigoriev I.V."/>
            <person name="Hibbett D.S."/>
            <person name="Martin F."/>
            <person name="Nordberg H.P."/>
            <person name="Cantor M.N."/>
            <person name="Hua S.X."/>
        </authorList>
    </citation>
    <scope>NUCLEOTIDE SEQUENCE [LARGE SCALE GENOMIC DNA]</scope>
    <source>
        <strain evidence="3 4">441</strain>
    </source>
</reference>
<gene>
    <name evidence="3" type="ORF">PISMIDRAFT_92573</name>
</gene>
<dbReference type="InterPro" id="IPR055420">
    <property type="entry name" value="IgD3_Trs65"/>
</dbReference>
<dbReference type="AlphaFoldDB" id="A0A0C9YRE0"/>
<evidence type="ECO:0000256" key="1">
    <source>
        <dbReference type="SAM" id="MobiDB-lite"/>
    </source>
</evidence>
<reference evidence="4" key="2">
    <citation type="submission" date="2015-01" db="EMBL/GenBank/DDBJ databases">
        <title>Evolutionary Origins and Diversification of the Mycorrhizal Mutualists.</title>
        <authorList>
            <consortium name="DOE Joint Genome Institute"/>
            <consortium name="Mycorrhizal Genomics Consortium"/>
            <person name="Kohler A."/>
            <person name="Kuo A."/>
            <person name="Nagy L.G."/>
            <person name="Floudas D."/>
            <person name="Copeland A."/>
            <person name="Barry K.W."/>
            <person name="Cichocki N."/>
            <person name="Veneault-Fourrey C."/>
            <person name="LaButti K."/>
            <person name="Lindquist E.A."/>
            <person name="Lipzen A."/>
            <person name="Lundell T."/>
            <person name="Morin E."/>
            <person name="Murat C."/>
            <person name="Riley R."/>
            <person name="Ohm R."/>
            <person name="Sun H."/>
            <person name="Tunlid A."/>
            <person name="Henrissat B."/>
            <person name="Grigoriev I.V."/>
            <person name="Hibbett D.S."/>
            <person name="Martin F."/>
        </authorList>
    </citation>
    <scope>NUCLEOTIDE SEQUENCE [LARGE SCALE GENOMIC DNA]</scope>
    <source>
        <strain evidence="4">441</strain>
    </source>
</reference>
<feature type="region of interest" description="Disordered" evidence="1">
    <location>
        <begin position="102"/>
        <end position="150"/>
    </location>
</feature>
<evidence type="ECO:0000313" key="3">
    <source>
        <dbReference type="EMBL" id="KIK27610.1"/>
    </source>
</evidence>
<organism evidence="3 4">
    <name type="scientific">Pisolithus microcarpus 441</name>
    <dbReference type="NCBI Taxonomy" id="765257"/>
    <lineage>
        <taxon>Eukaryota</taxon>
        <taxon>Fungi</taxon>
        <taxon>Dikarya</taxon>
        <taxon>Basidiomycota</taxon>
        <taxon>Agaricomycotina</taxon>
        <taxon>Agaricomycetes</taxon>
        <taxon>Agaricomycetidae</taxon>
        <taxon>Boletales</taxon>
        <taxon>Sclerodermatineae</taxon>
        <taxon>Pisolithaceae</taxon>
        <taxon>Pisolithus</taxon>
    </lineage>
</organism>
<evidence type="ECO:0000313" key="4">
    <source>
        <dbReference type="Proteomes" id="UP000054018"/>
    </source>
</evidence>
<protein>
    <recommendedName>
        <fullName evidence="2">Trafficking protein particle complex II-specific subunit 65 IgD3 domain-containing protein</fullName>
    </recommendedName>
</protein>
<dbReference type="Pfam" id="PF12735">
    <property type="entry name" value="IgD3_Trs65"/>
    <property type="match status" value="1"/>
</dbReference>
<dbReference type="PANTHER" id="PTHR28159:SF1">
    <property type="entry name" value="TRAFFICKING PROTEIN PARTICLE COMPLEX II-SPECIFIC SUBUNIT 65"/>
    <property type="match status" value="1"/>
</dbReference>
<proteinExistence type="predicted"/>
<evidence type="ECO:0000259" key="2">
    <source>
        <dbReference type="Pfam" id="PF12735"/>
    </source>
</evidence>
<dbReference type="Proteomes" id="UP000054018">
    <property type="component" value="Unassembled WGS sequence"/>
</dbReference>
<dbReference type="GO" id="GO:1990071">
    <property type="term" value="C:TRAPPII protein complex"/>
    <property type="evidence" value="ECO:0007669"/>
    <property type="project" value="InterPro"/>
</dbReference>
<dbReference type="OrthoDB" id="24630at2759"/>
<feature type="domain" description="Trafficking protein particle complex II-specific subunit 65 IgD3" evidence="2">
    <location>
        <begin position="773"/>
        <end position="838"/>
    </location>
</feature>
<keyword evidence="4" id="KW-1185">Reference proteome</keyword>
<accession>A0A0C9YRE0</accession>
<dbReference type="PANTHER" id="PTHR28159">
    <property type="entry name" value="TRAFFICKING PROTEIN PARTICLE COMPLEX II-SPECIFIC SUBUNIT 65"/>
    <property type="match status" value="1"/>
</dbReference>
<feature type="compositionally biased region" description="Pro residues" evidence="1">
    <location>
        <begin position="137"/>
        <end position="146"/>
    </location>
</feature>
<name>A0A0C9YRE0_9AGAM</name>
<dbReference type="GO" id="GO:0006891">
    <property type="term" value="P:intra-Golgi vesicle-mediated transport"/>
    <property type="evidence" value="ECO:0007669"/>
    <property type="project" value="InterPro"/>
</dbReference>
<sequence>MTEPSLETLFGSCDLEVAVPDTSVDFPERQDQIDDWLAILQERQADRKHAFFDEQLRLFLIIKMGHLPSNPLNESHSLPSLLVHFLRHIQVSLEATYISRKSTETPITPRADQVTGPPRSSSAGLSNPRQTSLHPSIFPPTTPNPIPSTTEADKQYVQSEGTLLLSSIWGEGPAEHSGEKFTVFFSHSRKEWVAIYQLSLNVLFLRLPFANPLLCLTIFATLREKPLPLSQNKHPFVKFLLQEDKMPSQDISPHKSSFESDDPDDIDHELSGLKEVNLLDGLATGSRHSSESAPLYLPSTRLGDVTRRQLLFLPPVSSLKRASQGTSTVRSPRHVLRKSFRVVLEMASGFRVRMRTVFAPHILLPKDRSNWKEFGYQYSDQNGNEEWEAGNSERTVVLCIEVENSGEYGSDVGFSLEKADVKIGGDSVTTRLVGWGEAACESNTEEQIFPLFLRPKEQYNLLYVVSFLNADNQDDISLTAPSAKLGVLQRTVTISIHGRPYIPKNLLDGGKGPDVLTYLTRTFSSRWNCILDMSSKPREDAAQWQGLSDGTRSALPELPSPFPGAFPSATIPPTAVPGPQAVAGKRLAIPSNVTALPTGYPLSSAAMQSFSGFPHTGLTVAPPTPTMRGLSGARPPGIVVPATPALPVGPGANGIYNLTQSSHQGILRTSTSIESRMEQDSSVLHTTSPACTGRPNAVQDTLSFVDPIIISVGLIPNDGPSEQPGQKKISVPDMFTLDIFVFNQSSWTRRFEVGYPNADPDQRKKIVKDGANVIALDELKSTTTPPGVLPLQNHVRVGPLRPSTCQSVRLDFLALSPGVHSLDLTLTDVETGYLMNLRYAPCPPATCASDSRNCRSAIHVVIHEAGRISEEIHLKQMQGRTDAKTS</sequence>
<dbReference type="GO" id="GO:0005802">
    <property type="term" value="C:trans-Golgi network"/>
    <property type="evidence" value="ECO:0007669"/>
    <property type="project" value="TreeGrafter"/>
</dbReference>
<feature type="compositionally biased region" description="Polar residues" evidence="1">
    <location>
        <begin position="118"/>
        <end position="134"/>
    </location>
</feature>
<dbReference type="STRING" id="765257.A0A0C9YRE0"/>
<dbReference type="EMBL" id="KN833695">
    <property type="protein sequence ID" value="KIK27610.1"/>
    <property type="molecule type" value="Genomic_DNA"/>
</dbReference>